<dbReference type="InterPro" id="IPR036259">
    <property type="entry name" value="MFS_trans_sf"/>
</dbReference>
<reference evidence="9 10" key="1">
    <citation type="journal article" date="2008" name="Proc. Natl. Acad. Sci. U.S.A.">
        <title>Niche adaptation and genome expansion in the chlorophyll d-producing cyanobacterium Acaryochloris marina.</title>
        <authorList>
            <person name="Swingley W.D."/>
            <person name="Chen M."/>
            <person name="Cheung P.C."/>
            <person name="Conrad A.L."/>
            <person name="Dejesa L.C."/>
            <person name="Hao J."/>
            <person name="Honchak B.M."/>
            <person name="Karbach L.E."/>
            <person name="Kurdoglu A."/>
            <person name="Lahiri S."/>
            <person name="Mastrian S.D."/>
            <person name="Miyashita H."/>
            <person name="Page L."/>
            <person name="Ramakrishna P."/>
            <person name="Satoh S."/>
            <person name="Sattley W.M."/>
            <person name="Shimada Y."/>
            <person name="Taylor H.L."/>
            <person name="Tomo T."/>
            <person name="Tsuchiya T."/>
            <person name="Wang Z.T."/>
            <person name="Raymond J."/>
            <person name="Mimuro M."/>
            <person name="Blankenship R.E."/>
            <person name="Touchman J.W."/>
        </authorList>
    </citation>
    <scope>NUCLEOTIDE SEQUENCE [LARGE SCALE GENOMIC DNA]</scope>
    <source>
        <strain evidence="10">MBIC 11017</strain>
    </source>
</reference>
<dbReference type="AlphaFoldDB" id="B0C7N9"/>
<dbReference type="STRING" id="329726.AM1_0213"/>
<evidence type="ECO:0000313" key="9">
    <source>
        <dbReference type="EMBL" id="ABW25299.1"/>
    </source>
</evidence>
<dbReference type="HOGENOM" id="CLU_2244007_0_0_3"/>
<dbReference type="PROSITE" id="PS50850">
    <property type="entry name" value="MFS"/>
    <property type="match status" value="1"/>
</dbReference>
<proteinExistence type="inferred from homology"/>
<keyword evidence="4 7" id="KW-1133">Transmembrane helix</keyword>
<dbReference type="KEGG" id="amr:AM1_0213"/>
<dbReference type="Proteomes" id="UP000000268">
    <property type="component" value="Chromosome"/>
</dbReference>
<dbReference type="InterPro" id="IPR020846">
    <property type="entry name" value="MFS_dom"/>
</dbReference>
<dbReference type="eggNOG" id="COG2223">
    <property type="taxonomic scope" value="Bacteria"/>
</dbReference>
<keyword evidence="3 7" id="KW-0812">Transmembrane</keyword>
<gene>
    <name evidence="9" type="primary">narK</name>
    <name evidence="9" type="ordered locus">AM1_0213</name>
</gene>
<evidence type="ECO:0000256" key="1">
    <source>
        <dbReference type="ARBA" id="ARBA00004651"/>
    </source>
</evidence>
<keyword evidence="5" id="KW-0534">Nitrate assimilation</keyword>
<keyword evidence="10" id="KW-1185">Reference proteome</keyword>
<dbReference type="InterPro" id="IPR044772">
    <property type="entry name" value="NO3_transporter"/>
</dbReference>
<comment type="similarity">
    <text evidence="2">Belongs to the major facilitator superfamily. Nitrate/nitrite porter (TC 2.A.1.8) family.</text>
</comment>
<dbReference type="Gene3D" id="1.20.1250.20">
    <property type="entry name" value="MFS general substrate transporter like domains"/>
    <property type="match status" value="1"/>
</dbReference>
<protein>
    <submittedName>
        <fullName evidence="9">Transporter, nitrate/nitrite porter (NNP) family protein, putative</fullName>
    </submittedName>
</protein>
<dbReference type="GO" id="GO:0005886">
    <property type="term" value="C:plasma membrane"/>
    <property type="evidence" value="ECO:0007669"/>
    <property type="project" value="UniProtKB-SubCell"/>
</dbReference>
<evidence type="ECO:0000256" key="5">
    <source>
        <dbReference type="ARBA" id="ARBA00023063"/>
    </source>
</evidence>
<feature type="transmembrane region" description="Helical" evidence="7">
    <location>
        <begin position="41"/>
        <end position="61"/>
    </location>
</feature>
<dbReference type="InterPro" id="IPR011701">
    <property type="entry name" value="MFS"/>
</dbReference>
<keyword evidence="6 7" id="KW-0472">Membrane</keyword>
<organism evidence="9 10">
    <name type="scientific">Acaryochloris marina (strain MBIC 11017)</name>
    <dbReference type="NCBI Taxonomy" id="329726"/>
    <lineage>
        <taxon>Bacteria</taxon>
        <taxon>Bacillati</taxon>
        <taxon>Cyanobacteriota</taxon>
        <taxon>Cyanophyceae</taxon>
        <taxon>Acaryochloridales</taxon>
        <taxon>Acaryochloridaceae</taxon>
        <taxon>Acaryochloris</taxon>
    </lineage>
</organism>
<dbReference type="GO" id="GO:0015112">
    <property type="term" value="F:nitrate transmembrane transporter activity"/>
    <property type="evidence" value="ECO:0007669"/>
    <property type="project" value="InterPro"/>
</dbReference>
<evidence type="ECO:0000313" key="10">
    <source>
        <dbReference type="Proteomes" id="UP000000268"/>
    </source>
</evidence>
<feature type="domain" description="Major facilitator superfamily (MFS) profile" evidence="8">
    <location>
        <begin position="12"/>
        <end position="104"/>
    </location>
</feature>
<sequence length="104" mass="11090">MNQRFQSQPYKSLCLATIAFAISFASWGVIAGVAPLLKQELGLSATQVSLMVAIPVLLAALGRIPLGILTNRFGGRLVFSLLLILGIIPPVALALNHSYLSLLF</sequence>
<evidence type="ECO:0000256" key="4">
    <source>
        <dbReference type="ARBA" id="ARBA00022989"/>
    </source>
</evidence>
<evidence type="ECO:0000256" key="6">
    <source>
        <dbReference type="ARBA" id="ARBA00023136"/>
    </source>
</evidence>
<evidence type="ECO:0000259" key="8">
    <source>
        <dbReference type="PROSITE" id="PS50850"/>
    </source>
</evidence>
<dbReference type="SUPFAM" id="SSF103473">
    <property type="entry name" value="MFS general substrate transporter"/>
    <property type="match status" value="1"/>
</dbReference>
<evidence type="ECO:0000256" key="3">
    <source>
        <dbReference type="ARBA" id="ARBA00022692"/>
    </source>
</evidence>
<evidence type="ECO:0000256" key="7">
    <source>
        <dbReference type="SAM" id="Phobius"/>
    </source>
</evidence>
<feature type="transmembrane region" description="Helical" evidence="7">
    <location>
        <begin position="73"/>
        <end position="95"/>
    </location>
</feature>
<dbReference type="GO" id="GO:0042128">
    <property type="term" value="P:nitrate assimilation"/>
    <property type="evidence" value="ECO:0007669"/>
    <property type="project" value="UniProtKB-KW"/>
</dbReference>
<comment type="subcellular location">
    <subcellularLocation>
        <location evidence="1">Cell membrane</location>
        <topology evidence="1">Multi-pass membrane protein</topology>
    </subcellularLocation>
</comment>
<dbReference type="OrthoDB" id="9773404at2"/>
<dbReference type="EMBL" id="CP000828">
    <property type="protein sequence ID" value="ABW25299.1"/>
    <property type="molecule type" value="Genomic_DNA"/>
</dbReference>
<dbReference type="Pfam" id="PF07690">
    <property type="entry name" value="MFS_1"/>
    <property type="match status" value="1"/>
</dbReference>
<accession>B0C7N9</accession>
<dbReference type="PANTHER" id="PTHR23515">
    <property type="entry name" value="HIGH-AFFINITY NITRATE TRANSPORTER 2.3"/>
    <property type="match status" value="1"/>
</dbReference>
<evidence type="ECO:0000256" key="2">
    <source>
        <dbReference type="ARBA" id="ARBA00008432"/>
    </source>
</evidence>
<name>B0C7N9_ACAM1</name>